<evidence type="ECO:0000313" key="2">
    <source>
        <dbReference type="EMBL" id="KAK3774042.1"/>
    </source>
</evidence>
<feature type="transmembrane region" description="Helical" evidence="1">
    <location>
        <begin position="37"/>
        <end position="58"/>
    </location>
</feature>
<evidence type="ECO:0000256" key="1">
    <source>
        <dbReference type="SAM" id="Phobius"/>
    </source>
</evidence>
<gene>
    <name evidence="2" type="ORF">RRG08_030124</name>
</gene>
<dbReference type="EMBL" id="JAWDGP010003469">
    <property type="protein sequence ID" value="KAK3774042.1"/>
    <property type="molecule type" value="Genomic_DNA"/>
</dbReference>
<name>A0AAE0ZT16_9GAST</name>
<keyword evidence="1" id="KW-1133">Transmembrane helix</keyword>
<keyword evidence="3" id="KW-1185">Reference proteome</keyword>
<proteinExistence type="predicted"/>
<reference evidence="2" key="1">
    <citation type="journal article" date="2023" name="G3 (Bethesda)">
        <title>A reference genome for the long-term kleptoplast-retaining sea slug Elysia crispata morphotype clarki.</title>
        <authorList>
            <person name="Eastman K.E."/>
            <person name="Pendleton A.L."/>
            <person name="Shaikh M.A."/>
            <person name="Suttiyut T."/>
            <person name="Ogas R."/>
            <person name="Tomko P."/>
            <person name="Gavelis G."/>
            <person name="Widhalm J.R."/>
            <person name="Wisecaver J.H."/>
        </authorList>
    </citation>
    <scope>NUCLEOTIDE SEQUENCE</scope>
    <source>
        <strain evidence="2">ECLA1</strain>
    </source>
</reference>
<organism evidence="2 3">
    <name type="scientific">Elysia crispata</name>
    <name type="common">lettuce slug</name>
    <dbReference type="NCBI Taxonomy" id="231223"/>
    <lineage>
        <taxon>Eukaryota</taxon>
        <taxon>Metazoa</taxon>
        <taxon>Spiralia</taxon>
        <taxon>Lophotrochozoa</taxon>
        <taxon>Mollusca</taxon>
        <taxon>Gastropoda</taxon>
        <taxon>Heterobranchia</taxon>
        <taxon>Euthyneura</taxon>
        <taxon>Panpulmonata</taxon>
        <taxon>Sacoglossa</taxon>
        <taxon>Placobranchoidea</taxon>
        <taxon>Plakobranchidae</taxon>
        <taxon>Elysia</taxon>
    </lineage>
</organism>
<accession>A0AAE0ZT16</accession>
<dbReference type="AlphaFoldDB" id="A0AAE0ZT16"/>
<protein>
    <submittedName>
        <fullName evidence="2">Uncharacterized protein</fullName>
    </submittedName>
</protein>
<sequence>MKSFKNLRMETKIVHVPIIFLYGDETRGRDKQGVNSYSLGLAIASRMLLGHLYILWLLGTSIASSKEGNTLRIAHSDFFKQKKPIVTRSTFPGKAPDKRR</sequence>
<dbReference type="Proteomes" id="UP001283361">
    <property type="component" value="Unassembled WGS sequence"/>
</dbReference>
<evidence type="ECO:0000313" key="3">
    <source>
        <dbReference type="Proteomes" id="UP001283361"/>
    </source>
</evidence>
<comment type="caution">
    <text evidence="2">The sequence shown here is derived from an EMBL/GenBank/DDBJ whole genome shotgun (WGS) entry which is preliminary data.</text>
</comment>
<keyword evidence="1" id="KW-0472">Membrane</keyword>
<keyword evidence="1" id="KW-0812">Transmembrane</keyword>